<name>A0A8H4QY95_9AGAR</name>
<dbReference type="Proteomes" id="UP000521872">
    <property type="component" value="Unassembled WGS sequence"/>
</dbReference>
<keyword evidence="4" id="KW-1185">Reference proteome</keyword>
<feature type="compositionally biased region" description="Basic and acidic residues" evidence="1">
    <location>
        <begin position="113"/>
        <end position="128"/>
    </location>
</feature>
<evidence type="ECO:0000313" key="4">
    <source>
        <dbReference type="Proteomes" id="UP000521872"/>
    </source>
</evidence>
<feature type="compositionally biased region" description="Low complexity" evidence="1">
    <location>
        <begin position="1"/>
        <end position="26"/>
    </location>
</feature>
<protein>
    <submittedName>
        <fullName evidence="3">Uncharacterized protein</fullName>
    </submittedName>
</protein>
<keyword evidence="2" id="KW-1133">Transmembrane helix</keyword>
<feature type="transmembrane region" description="Helical" evidence="2">
    <location>
        <begin position="59"/>
        <end position="80"/>
    </location>
</feature>
<evidence type="ECO:0000256" key="1">
    <source>
        <dbReference type="SAM" id="MobiDB-lite"/>
    </source>
</evidence>
<reference evidence="3 4" key="1">
    <citation type="submission" date="2019-12" db="EMBL/GenBank/DDBJ databases">
        <authorList>
            <person name="Floudas D."/>
            <person name="Bentzer J."/>
            <person name="Ahren D."/>
            <person name="Johansson T."/>
            <person name="Persson P."/>
            <person name="Tunlid A."/>
        </authorList>
    </citation>
    <scope>NUCLEOTIDE SEQUENCE [LARGE SCALE GENOMIC DNA]</scope>
    <source>
        <strain evidence="3 4">CBS 102.39</strain>
    </source>
</reference>
<accession>A0A8H4QY95</accession>
<evidence type="ECO:0000313" key="3">
    <source>
        <dbReference type="EMBL" id="KAF4619775.1"/>
    </source>
</evidence>
<feature type="region of interest" description="Disordered" evidence="1">
    <location>
        <begin position="91"/>
        <end position="135"/>
    </location>
</feature>
<feature type="region of interest" description="Disordered" evidence="1">
    <location>
        <begin position="1"/>
        <end position="35"/>
    </location>
</feature>
<keyword evidence="2" id="KW-0812">Transmembrane</keyword>
<sequence length="289" mass="31974">MSASSFPSHSFHGSNSSSSKDNGSGSRNYHVPNHATSYANDKSKLISVKFEEDKGITKAIAAVVSIFLLFSAVPLCLAVLRFGPAAPGSSSATSVIQDHSGGLGATQNNGGMDWERPQSQDKVNDSARKGTKLSSPHWDELVPDSRCLGFGTREYTARLWGLPFFSNWMETCKDTETIIHNVVVQHPSYCENKWPFGGIIGHWIVDFGEQDCVARWGKIVDQGCLKDATKTRRFQARLWDIKSRHDWTRICATAPVVIHGLRIPKPNSCDDRGLWGIYGIWDLEDSNCE</sequence>
<dbReference type="AlphaFoldDB" id="A0A8H4QY95"/>
<keyword evidence="2" id="KW-0472">Membrane</keyword>
<gene>
    <name evidence="3" type="ORF">D9613_005170</name>
</gene>
<evidence type="ECO:0000256" key="2">
    <source>
        <dbReference type="SAM" id="Phobius"/>
    </source>
</evidence>
<dbReference type="EMBL" id="JAACJL010000016">
    <property type="protein sequence ID" value="KAF4619775.1"/>
    <property type="molecule type" value="Genomic_DNA"/>
</dbReference>
<proteinExistence type="predicted"/>
<comment type="caution">
    <text evidence="3">The sequence shown here is derived from an EMBL/GenBank/DDBJ whole genome shotgun (WGS) entry which is preliminary data.</text>
</comment>
<organism evidence="3 4">
    <name type="scientific">Agrocybe pediades</name>
    <dbReference type="NCBI Taxonomy" id="84607"/>
    <lineage>
        <taxon>Eukaryota</taxon>
        <taxon>Fungi</taxon>
        <taxon>Dikarya</taxon>
        <taxon>Basidiomycota</taxon>
        <taxon>Agaricomycotina</taxon>
        <taxon>Agaricomycetes</taxon>
        <taxon>Agaricomycetidae</taxon>
        <taxon>Agaricales</taxon>
        <taxon>Agaricineae</taxon>
        <taxon>Strophariaceae</taxon>
        <taxon>Agrocybe</taxon>
    </lineage>
</organism>